<dbReference type="Gene3D" id="3.40.630.30">
    <property type="match status" value="1"/>
</dbReference>
<organism evidence="2 3">
    <name type="scientific">Pelomonas aquatica</name>
    <dbReference type="NCBI Taxonomy" id="431058"/>
    <lineage>
        <taxon>Bacteria</taxon>
        <taxon>Pseudomonadati</taxon>
        <taxon>Pseudomonadota</taxon>
        <taxon>Betaproteobacteria</taxon>
        <taxon>Burkholderiales</taxon>
        <taxon>Sphaerotilaceae</taxon>
        <taxon>Roseateles</taxon>
    </lineage>
</organism>
<sequence length="156" mass="16880">MLTISPLAQRNEFVPLIAQWFIEEWPEWYGAGGRGNAARDAAEFAASEGRLPVGLVALVGDTPVGVCALKAESLPTHRHLTPWAAAGFVVPSHRGEGVGARMLEALVRHAHRLGYKRIYCGTATAVNLLRRSGWSQLEVVEHEGQSLVVFAKETAA</sequence>
<evidence type="ECO:0000313" key="2">
    <source>
        <dbReference type="EMBL" id="MDR7297009.1"/>
    </source>
</evidence>
<name>A0ABU1Z8Q5_9BURK</name>
<proteinExistence type="predicted"/>
<evidence type="ECO:0000313" key="3">
    <source>
        <dbReference type="Proteomes" id="UP001180536"/>
    </source>
</evidence>
<comment type="caution">
    <text evidence="2">The sequence shown here is derived from an EMBL/GenBank/DDBJ whole genome shotgun (WGS) entry which is preliminary data.</text>
</comment>
<evidence type="ECO:0000259" key="1">
    <source>
        <dbReference type="PROSITE" id="PS51186"/>
    </source>
</evidence>
<gene>
    <name evidence="2" type="ORF">J2X16_002356</name>
</gene>
<dbReference type="Proteomes" id="UP001180536">
    <property type="component" value="Unassembled WGS sequence"/>
</dbReference>
<dbReference type="InterPro" id="IPR000182">
    <property type="entry name" value="GNAT_dom"/>
</dbReference>
<keyword evidence="3" id="KW-1185">Reference proteome</keyword>
<dbReference type="CDD" id="cd04301">
    <property type="entry name" value="NAT_SF"/>
    <property type="match status" value="1"/>
</dbReference>
<dbReference type="Pfam" id="PF00583">
    <property type="entry name" value="Acetyltransf_1"/>
    <property type="match status" value="1"/>
</dbReference>
<protein>
    <submittedName>
        <fullName evidence="2">GNAT superfamily N-acetyltransferase</fullName>
    </submittedName>
</protein>
<dbReference type="RefSeq" id="WP_310344743.1">
    <property type="nucleotide sequence ID" value="NZ_JAVDXQ010000003.1"/>
</dbReference>
<dbReference type="EMBL" id="JAVDXQ010000003">
    <property type="protein sequence ID" value="MDR7297009.1"/>
    <property type="molecule type" value="Genomic_DNA"/>
</dbReference>
<accession>A0ABU1Z8Q5</accession>
<dbReference type="InterPro" id="IPR016181">
    <property type="entry name" value="Acyl_CoA_acyltransferase"/>
</dbReference>
<feature type="domain" description="N-acetyltransferase" evidence="1">
    <location>
        <begin position="2"/>
        <end position="155"/>
    </location>
</feature>
<dbReference type="PROSITE" id="PS51186">
    <property type="entry name" value="GNAT"/>
    <property type="match status" value="1"/>
</dbReference>
<dbReference type="SUPFAM" id="SSF55729">
    <property type="entry name" value="Acyl-CoA N-acyltransferases (Nat)"/>
    <property type="match status" value="1"/>
</dbReference>
<reference evidence="2 3" key="1">
    <citation type="submission" date="2023-07" db="EMBL/GenBank/DDBJ databases">
        <title>Sorghum-associated microbial communities from plants grown in Nebraska, USA.</title>
        <authorList>
            <person name="Schachtman D."/>
        </authorList>
    </citation>
    <scope>NUCLEOTIDE SEQUENCE [LARGE SCALE GENOMIC DNA]</scope>
    <source>
        <strain evidence="2 3">BE310</strain>
    </source>
</reference>